<keyword evidence="2" id="KW-1185">Reference proteome</keyword>
<dbReference type="EMBL" id="JAMKPW020000019">
    <property type="protein sequence ID" value="KAK8208035.1"/>
    <property type="molecule type" value="Genomic_DNA"/>
</dbReference>
<sequence>MHGAELAQLMMVTLSTKPFLRVRSVETAHQIVQGPYFQRAYPTWKRSSVGDILNQMQPACTPSSGVCSWSRGRVRRLPWEAEQNTCKCLVGVPERAKCPAADSGETLGSRFDWAGG</sequence>
<evidence type="ECO:0000313" key="2">
    <source>
        <dbReference type="Proteomes" id="UP001320706"/>
    </source>
</evidence>
<organism evidence="1 2">
    <name type="scientific">Zalaria obscura</name>
    <dbReference type="NCBI Taxonomy" id="2024903"/>
    <lineage>
        <taxon>Eukaryota</taxon>
        <taxon>Fungi</taxon>
        <taxon>Dikarya</taxon>
        <taxon>Ascomycota</taxon>
        <taxon>Pezizomycotina</taxon>
        <taxon>Dothideomycetes</taxon>
        <taxon>Dothideomycetidae</taxon>
        <taxon>Dothideales</taxon>
        <taxon>Zalariaceae</taxon>
        <taxon>Zalaria</taxon>
    </lineage>
</organism>
<accession>A0ACC3SDA0</accession>
<proteinExistence type="predicted"/>
<name>A0ACC3SDA0_9PEZI</name>
<reference evidence="1" key="1">
    <citation type="submission" date="2024-02" db="EMBL/GenBank/DDBJ databases">
        <title>Metagenome Assembled Genome of Zalaria obscura JY119.</title>
        <authorList>
            <person name="Vighnesh L."/>
            <person name="Jagadeeshwari U."/>
            <person name="Venkata Ramana C."/>
            <person name="Sasikala C."/>
        </authorList>
    </citation>
    <scope>NUCLEOTIDE SEQUENCE</scope>
    <source>
        <strain evidence="1">JY119</strain>
    </source>
</reference>
<evidence type="ECO:0000313" key="1">
    <source>
        <dbReference type="EMBL" id="KAK8208035.1"/>
    </source>
</evidence>
<protein>
    <submittedName>
        <fullName evidence="1">Uncharacterized protein</fullName>
    </submittedName>
</protein>
<gene>
    <name evidence="1" type="ORF">M8818_004073</name>
</gene>
<dbReference type="Proteomes" id="UP001320706">
    <property type="component" value="Unassembled WGS sequence"/>
</dbReference>
<comment type="caution">
    <text evidence="1">The sequence shown here is derived from an EMBL/GenBank/DDBJ whole genome shotgun (WGS) entry which is preliminary data.</text>
</comment>